<dbReference type="OMA" id="WNVYKAD"/>
<dbReference type="InterPro" id="IPR013885">
    <property type="entry name" value="DUF1764_euk"/>
</dbReference>
<organism evidence="2 3">
    <name type="scientific">Mixia osmundae (strain CBS 9802 / IAM 14324 / JCM 22182 / KY 12970)</name>
    <dbReference type="NCBI Taxonomy" id="764103"/>
    <lineage>
        <taxon>Eukaryota</taxon>
        <taxon>Fungi</taxon>
        <taxon>Dikarya</taxon>
        <taxon>Basidiomycota</taxon>
        <taxon>Pucciniomycotina</taxon>
        <taxon>Mixiomycetes</taxon>
        <taxon>Mixiales</taxon>
        <taxon>Mixiaceae</taxon>
        <taxon>Mixia</taxon>
    </lineage>
</organism>
<dbReference type="EMBL" id="BABT02000150">
    <property type="protein sequence ID" value="GAA98303.1"/>
    <property type="molecule type" value="Genomic_DNA"/>
</dbReference>
<protein>
    <recommendedName>
        <fullName evidence="4">DUF1764 domain-containing protein</fullName>
    </recommendedName>
</protein>
<gene>
    <name evidence="2" type="primary">Mo04987</name>
    <name evidence="2" type="ORF">E5Q_04987</name>
</gene>
<evidence type="ECO:0008006" key="4">
    <source>
        <dbReference type="Google" id="ProtNLM"/>
    </source>
</evidence>
<dbReference type="Proteomes" id="UP000009131">
    <property type="component" value="Unassembled WGS sequence"/>
</dbReference>
<reference evidence="2 3" key="1">
    <citation type="journal article" date="2011" name="J. Gen. Appl. Microbiol.">
        <title>Draft genome sequencing of the enigmatic basidiomycete Mixia osmundae.</title>
        <authorList>
            <person name="Nishida H."/>
            <person name="Nagatsuka Y."/>
            <person name="Sugiyama J."/>
        </authorList>
    </citation>
    <scope>NUCLEOTIDE SEQUENCE [LARGE SCALE GENOMIC DNA]</scope>
    <source>
        <strain evidence="3">CBS 9802 / IAM 14324 / JCM 22182 / KY 12970</strain>
    </source>
</reference>
<feature type="region of interest" description="Disordered" evidence="1">
    <location>
        <begin position="1"/>
        <end position="117"/>
    </location>
</feature>
<dbReference type="Pfam" id="PF08576">
    <property type="entry name" value="DUF1764"/>
    <property type="match status" value="1"/>
</dbReference>
<reference evidence="2 3" key="2">
    <citation type="journal article" date="2012" name="Open Biol.">
        <title>Characteristics of nucleosomes and linker DNA regions on the genome of the basidiomycete Mixia osmundae revealed by mono- and dinucleosome mapping.</title>
        <authorList>
            <person name="Nishida H."/>
            <person name="Kondo S."/>
            <person name="Matsumoto T."/>
            <person name="Suzuki Y."/>
            <person name="Yoshikawa H."/>
            <person name="Taylor T.D."/>
            <person name="Sugiyama J."/>
        </authorList>
    </citation>
    <scope>NUCLEOTIDE SEQUENCE [LARGE SCALE GENOMIC DNA]</scope>
    <source>
        <strain evidence="3">CBS 9802 / IAM 14324 / JCM 22182 / KY 12970</strain>
    </source>
</reference>
<feature type="compositionally biased region" description="Polar residues" evidence="1">
    <location>
        <begin position="14"/>
        <end position="23"/>
    </location>
</feature>
<evidence type="ECO:0000313" key="2">
    <source>
        <dbReference type="EMBL" id="GAA98303.1"/>
    </source>
</evidence>
<evidence type="ECO:0000313" key="3">
    <source>
        <dbReference type="Proteomes" id="UP000009131"/>
    </source>
</evidence>
<dbReference type="AlphaFoldDB" id="G7E643"/>
<name>G7E643_MIXOS</name>
<dbReference type="eggNOG" id="ENOG502SCT1">
    <property type="taxonomic scope" value="Eukaryota"/>
</dbReference>
<dbReference type="InParanoid" id="G7E643"/>
<keyword evidence="3" id="KW-1185">Reference proteome</keyword>
<accession>G7E643</accession>
<dbReference type="PANTHER" id="PTHR34066:SF1">
    <property type="entry name" value="DUF1764 FAMILY PROTEIN"/>
    <property type="match status" value="1"/>
</dbReference>
<dbReference type="OrthoDB" id="20835at2759"/>
<dbReference type="PANTHER" id="PTHR34066">
    <property type="entry name" value="GROWTH FACTOR 2"/>
    <property type="match status" value="1"/>
</dbReference>
<dbReference type="RefSeq" id="XP_014569181.1">
    <property type="nucleotide sequence ID" value="XM_014713695.1"/>
</dbReference>
<comment type="caution">
    <text evidence="2">The sequence shown here is derived from an EMBL/GenBank/DDBJ whole genome shotgun (WGS) entry which is preliminary data.</text>
</comment>
<evidence type="ECO:0000256" key="1">
    <source>
        <dbReference type="SAM" id="MobiDB-lite"/>
    </source>
</evidence>
<sequence>MAKSTEIDDIFANKSATSNTSDSAKAKKGGRTSVKTQKALPEPVVKPAATDTTSKQADKLKSKASKTSDAAMATRVETVVDPSSAQPAATKRSRPAMTEEDAAFGDSRGTTRRRTDDGLPIYDAAELKIGLGGDTPLCPFDCDCCF</sequence>
<dbReference type="HOGENOM" id="CLU_103523_4_1_1"/>
<proteinExistence type="predicted"/>